<keyword evidence="5" id="KW-1185">Reference proteome</keyword>
<dbReference type="Pfam" id="PF05199">
    <property type="entry name" value="GMC_oxred_C"/>
    <property type="match status" value="1"/>
</dbReference>
<sequence>MTSTRGRLPDGQPMRSTHSSRSWKPTTGLKTRSTTASAAPCTSPTARGARSGPRTTSSAPRGGSAGPRPPTSRRWTTTTRSRGGSGTSRRRASGPTRRTRTCTRSCTTGRTPTCTCSWSRRSCASCSTGTSAPAGSSTGRTRSSSRRGAPLLLLRRPRSARCARASWWWCRDHHLILWPFRTALDHTETLDDLVSGRLSVEDAVRNKDPRLGWNAVDASGKVRPSKEDVEALGPEFKAAWDRDFRDRPNRPLAVIVQLSMYVGPQEGVEPGQYMTMGNFTAYPYSRGHLHITGPEVDDPLDFNVGFFSDEGDVDVKKQMWAYKKSRELMRRTSMYRGELASAHPPFPPHSEAACVAFDEERDTADVQDIKYSPEDDKILEQFVRENVNTTWHSIGTAKMAPRDDFGVVDKDLNVYGVKGLKLADLSIAPENVGANTNNTALVIGEKAADIILRELGLA</sequence>
<dbReference type="Proteomes" id="UP000054516">
    <property type="component" value="Unassembled WGS sequence"/>
</dbReference>
<dbReference type="PANTHER" id="PTHR11552:SF78">
    <property type="entry name" value="GLUCOSE-METHANOL-CHOLINE OXIDOREDUCTASE N-TERMINAL DOMAIN-CONTAINING PROTEIN"/>
    <property type="match status" value="1"/>
</dbReference>
<dbReference type="STRING" id="77044.A0A1S7UNH3"/>
<dbReference type="Gene3D" id="3.50.50.60">
    <property type="entry name" value="FAD/NAD(P)-binding domain"/>
    <property type="match status" value="1"/>
</dbReference>
<feature type="compositionally biased region" description="Low complexity" evidence="2">
    <location>
        <begin position="72"/>
        <end position="82"/>
    </location>
</feature>
<comment type="similarity">
    <text evidence="1">Belongs to the GMC oxidoreductase family.</text>
</comment>
<name>A0A1S7UNH3_ROSNE</name>
<evidence type="ECO:0000313" key="5">
    <source>
        <dbReference type="Proteomes" id="UP000054516"/>
    </source>
</evidence>
<feature type="region of interest" description="Disordered" evidence="2">
    <location>
        <begin position="1"/>
        <end position="146"/>
    </location>
</feature>
<dbReference type="SUPFAM" id="SSF51905">
    <property type="entry name" value="FAD/NAD(P)-binding domain"/>
    <property type="match status" value="1"/>
</dbReference>
<feature type="compositionally biased region" description="Low complexity" evidence="2">
    <location>
        <begin position="31"/>
        <end position="47"/>
    </location>
</feature>
<dbReference type="InterPro" id="IPR007867">
    <property type="entry name" value="GMC_OxRtase_C"/>
</dbReference>
<protein>
    <submittedName>
        <fullName evidence="4">Putative GMC oxidoreductase</fullName>
    </submittedName>
</protein>
<dbReference type="SUPFAM" id="SSF54373">
    <property type="entry name" value="FAD-linked reductases, C-terminal domain"/>
    <property type="match status" value="1"/>
</dbReference>
<proteinExistence type="inferred from homology"/>
<dbReference type="EMBL" id="DF977484">
    <property type="protein sequence ID" value="GAP84975.2"/>
    <property type="molecule type" value="Genomic_DNA"/>
</dbReference>
<dbReference type="OMA" id="IAPREEN"/>
<evidence type="ECO:0000256" key="2">
    <source>
        <dbReference type="SAM" id="MobiDB-lite"/>
    </source>
</evidence>
<dbReference type="GO" id="GO:0016614">
    <property type="term" value="F:oxidoreductase activity, acting on CH-OH group of donors"/>
    <property type="evidence" value="ECO:0007669"/>
    <property type="project" value="InterPro"/>
</dbReference>
<dbReference type="PANTHER" id="PTHR11552">
    <property type="entry name" value="GLUCOSE-METHANOL-CHOLINE GMC OXIDOREDUCTASE"/>
    <property type="match status" value="1"/>
</dbReference>
<evidence type="ECO:0000256" key="1">
    <source>
        <dbReference type="ARBA" id="ARBA00010790"/>
    </source>
</evidence>
<dbReference type="InterPro" id="IPR036188">
    <property type="entry name" value="FAD/NAD-bd_sf"/>
</dbReference>
<reference evidence="4" key="1">
    <citation type="submission" date="2016-03" db="EMBL/GenBank/DDBJ databases">
        <title>Draft genome sequence of Rosellinia necatrix.</title>
        <authorList>
            <person name="Kanematsu S."/>
        </authorList>
    </citation>
    <scope>NUCLEOTIDE SEQUENCE [LARGE SCALE GENOMIC DNA]</scope>
    <source>
        <strain evidence="4">W97</strain>
    </source>
</reference>
<feature type="domain" description="Glucose-methanol-choline oxidoreductase C-terminal" evidence="3">
    <location>
        <begin position="283"/>
        <end position="444"/>
    </location>
</feature>
<accession>A0A1S7UNH3</accession>
<evidence type="ECO:0000313" key="4">
    <source>
        <dbReference type="EMBL" id="GAP84975.2"/>
    </source>
</evidence>
<dbReference type="AlphaFoldDB" id="A0A1S7UNH3"/>
<feature type="compositionally biased region" description="Low complexity" evidence="2">
    <location>
        <begin position="102"/>
        <end position="146"/>
    </location>
</feature>
<feature type="compositionally biased region" description="Polar residues" evidence="2">
    <location>
        <begin position="14"/>
        <end position="30"/>
    </location>
</feature>
<dbReference type="InterPro" id="IPR012132">
    <property type="entry name" value="GMC_OxRdtase"/>
</dbReference>
<dbReference type="GO" id="GO:0050660">
    <property type="term" value="F:flavin adenine dinucleotide binding"/>
    <property type="evidence" value="ECO:0007669"/>
    <property type="project" value="InterPro"/>
</dbReference>
<evidence type="ECO:0000259" key="3">
    <source>
        <dbReference type="Pfam" id="PF05199"/>
    </source>
</evidence>
<organism evidence="4">
    <name type="scientific">Rosellinia necatrix</name>
    <name type="common">White root-rot fungus</name>
    <dbReference type="NCBI Taxonomy" id="77044"/>
    <lineage>
        <taxon>Eukaryota</taxon>
        <taxon>Fungi</taxon>
        <taxon>Dikarya</taxon>
        <taxon>Ascomycota</taxon>
        <taxon>Pezizomycotina</taxon>
        <taxon>Sordariomycetes</taxon>
        <taxon>Xylariomycetidae</taxon>
        <taxon>Xylariales</taxon>
        <taxon>Xylariaceae</taxon>
        <taxon>Rosellinia</taxon>
    </lineage>
</organism>
<dbReference type="Gene3D" id="3.30.560.10">
    <property type="entry name" value="Glucose Oxidase, domain 3"/>
    <property type="match status" value="1"/>
</dbReference>
<dbReference type="OrthoDB" id="269227at2759"/>
<feature type="compositionally biased region" description="Basic residues" evidence="2">
    <location>
        <begin position="88"/>
        <end position="101"/>
    </location>
</feature>
<gene>
    <name evidence="4" type="ORF">SAMD00023353_3900070</name>
</gene>